<gene>
    <name evidence="1" type="ORF">GCM10018785_62540</name>
</gene>
<evidence type="ECO:0000313" key="1">
    <source>
        <dbReference type="EMBL" id="GHE86296.1"/>
    </source>
</evidence>
<keyword evidence="2" id="KW-1185">Reference proteome</keyword>
<reference evidence="1" key="2">
    <citation type="submission" date="2020-09" db="EMBL/GenBank/DDBJ databases">
        <authorList>
            <person name="Sun Q."/>
            <person name="Ohkuma M."/>
        </authorList>
    </citation>
    <scope>NUCLEOTIDE SEQUENCE</scope>
    <source>
        <strain evidence="1">JCM 4784</strain>
    </source>
</reference>
<accession>A0A919A4Q6</accession>
<reference evidence="1" key="1">
    <citation type="journal article" date="2014" name="Int. J. Syst. Evol. Microbiol.">
        <title>Complete genome sequence of Corynebacterium casei LMG S-19264T (=DSM 44701T), isolated from a smear-ripened cheese.</title>
        <authorList>
            <consortium name="US DOE Joint Genome Institute (JGI-PGF)"/>
            <person name="Walter F."/>
            <person name="Albersmeier A."/>
            <person name="Kalinowski J."/>
            <person name="Ruckert C."/>
        </authorList>
    </citation>
    <scope>NUCLEOTIDE SEQUENCE</scope>
    <source>
        <strain evidence="1">JCM 4784</strain>
    </source>
</reference>
<dbReference type="EMBL" id="BNBT01000144">
    <property type="protein sequence ID" value="GHE86296.1"/>
    <property type="molecule type" value="Genomic_DNA"/>
</dbReference>
<evidence type="ECO:0000313" key="2">
    <source>
        <dbReference type="Proteomes" id="UP000608024"/>
    </source>
</evidence>
<dbReference type="AlphaFoldDB" id="A0A919A4Q6"/>
<comment type="caution">
    <text evidence="1">The sequence shown here is derived from an EMBL/GenBank/DDBJ whole genome shotgun (WGS) entry which is preliminary data.</text>
</comment>
<proteinExistence type="predicted"/>
<protein>
    <submittedName>
        <fullName evidence="1">Uncharacterized protein</fullName>
    </submittedName>
</protein>
<name>A0A919A4Q6_9ACTN</name>
<sequence length="69" mass="7503">MPRSGPGMSTLTMPERFKDAVRDAARAVQSGAWPISRVDVETAAVALEALWARTTTSFSLFLVLDGHVR</sequence>
<dbReference type="Proteomes" id="UP000608024">
    <property type="component" value="Unassembled WGS sequence"/>
</dbReference>
<organism evidence="1 2">
    <name type="scientific">Streptomyces longispororuber</name>
    <dbReference type="NCBI Taxonomy" id="68230"/>
    <lineage>
        <taxon>Bacteria</taxon>
        <taxon>Bacillati</taxon>
        <taxon>Actinomycetota</taxon>
        <taxon>Actinomycetes</taxon>
        <taxon>Kitasatosporales</taxon>
        <taxon>Streptomycetaceae</taxon>
        <taxon>Streptomyces</taxon>
    </lineage>
</organism>